<proteinExistence type="predicted"/>
<sequence length="77" mass="8252">MTQLCRGAQLAFLNTVAEPALIRFAPARLRRVFERDGVHTGLAGDPGVVWGENGDVVGALRLMPLRPESVRQVLGGA</sequence>
<gene>
    <name evidence="1" type="ORF">ACFQV2_03705</name>
</gene>
<protein>
    <submittedName>
        <fullName evidence="1">Uncharacterized protein</fullName>
    </submittedName>
</protein>
<reference evidence="2" key="1">
    <citation type="journal article" date="2019" name="Int. J. Syst. Evol. Microbiol.">
        <title>The Global Catalogue of Microorganisms (GCM) 10K type strain sequencing project: providing services to taxonomists for standard genome sequencing and annotation.</title>
        <authorList>
            <consortium name="The Broad Institute Genomics Platform"/>
            <consortium name="The Broad Institute Genome Sequencing Center for Infectious Disease"/>
            <person name="Wu L."/>
            <person name="Ma J."/>
        </authorList>
    </citation>
    <scope>NUCLEOTIDE SEQUENCE [LARGE SCALE GENOMIC DNA]</scope>
    <source>
        <strain evidence="2">JCM 17695</strain>
    </source>
</reference>
<dbReference type="EMBL" id="JBHTEY010000004">
    <property type="protein sequence ID" value="MFC7612881.1"/>
    <property type="molecule type" value="Genomic_DNA"/>
</dbReference>
<accession>A0ABW2THH6</accession>
<evidence type="ECO:0000313" key="2">
    <source>
        <dbReference type="Proteomes" id="UP001596512"/>
    </source>
</evidence>
<organism evidence="1 2">
    <name type="scientific">Actinokineospora soli</name>
    <dbReference type="NCBI Taxonomy" id="1048753"/>
    <lineage>
        <taxon>Bacteria</taxon>
        <taxon>Bacillati</taxon>
        <taxon>Actinomycetota</taxon>
        <taxon>Actinomycetes</taxon>
        <taxon>Pseudonocardiales</taxon>
        <taxon>Pseudonocardiaceae</taxon>
        <taxon>Actinokineospora</taxon>
    </lineage>
</organism>
<keyword evidence="2" id="KW-1185">Reference proteome</keyword>
<dbReference type="Proteomes" id="UP001596512">
    <property type="component" value="Unassembled WGS sequence"/>
</dbReference>
<name>A0ABW2THH6_9PSEU</name>
<evidence type="ECO:0000313" key="1">
    <source>
        <dbReference type="EMBL" id="MFC7612881.1"/>
    </source>
</evidence>
<comment type="caution">
    <text evidence="1">The sequence shown here is derived from an EMBL/GenBank/DDBJ whole genome shotgun (WGS) entry which is preliminary data.</text>
</comment>